<dbReference type="PANTHER" id="PTHR30289:SF1">
    <property type="entry name" value="PEBP (PHOSPHATIDYLETHANOLAMINE-BINDING PROTEIN) FAMILY PROTEIN"/>
    <property type="match status" value="1"/>
</dbReference>
<comment type="caution">
    <text evidence="2">The sequence shown here is derived from an EMBL/GenBank/DDBJ whole genome shotgun (WGS) entry which is preliminary data.</text>
</comment>
<dbReference type="InterPro" id="IPR036610">
    <property type="entry name" value="PEBP-like_sf"/>
</dbReference>
<dbReference type="Proteomes" id="UP000028725">
    <property type="component" value="Unassembled WGS sequence"/>
</dbReference>
<dbReference type="PATRIC" id="fig|394096.3.peg.3401"/>
<protein>
    <recommendedName>
        <fullName evidence="4">Phospholipid-binding protein</fullName>
    </recommendedName>
</protein>
<dbReference type="OrthoDB" id="9797506at2"/>
<evidence type="ECO:0008006" key="4">
    <source>
        <dbReference type="Google" id="ProtNLM"/>
    </source>
</evidence>
<dbReference type="Gene3D" id="3.90.280.10">
    <property type="entry name" value="PEBP-like"/>
    <property type="match status" value="1"/>
</dbReference>
<dbReference type="PANTHER" id="PTHR30289">
    <property type="entry name" value="UNCHARACTERIZED PROTEIN YBCL-RELATED"/>
    <property type="match status" value="1"/>
</dbReference>
<dbReference type="InterPro" id="IPR008914">
    <property type="entry name" value="PEBP"/>
</dbReference>
<feature type="region of interest" description="Disordered" evidence="1">
    <location>
        <begin position="76"/>
        <end position="101"/>
    </location>
</feature>
<accession>A0A085WKB0</accession>
<evidence type="ECO:0000313" key="3">
    <source>
        <dbReference type="Proteomes" id="UP000028725"/>
    </source>
</evidence>
<proteinExistence type="predicted"/>
<keyword evidence="3" id="KW-1185">Reference proteome</keyword>
<dbReference type="Pfam" id="PF01161">
    <property type="entry name" value="PBP"/>
    <property type="match status" value="1"/>
</dbReference>
<evidence type="ECO:0000256" key="1">
    <source>
        <dbReference type="SAM" id="MobiDB-lite"/>
    </source>
</evidence>
<name>A0A085WKB0_9BACT</name>
<dbReference type="NCBIfam" id="TIGR00481">
    <property type="entry name" value="YbhB/YbcL family Raf kinase inhibitor-like protein"/>
    <property type="match status" value="1"/>
</dbReference>
<dbReference type="STRING" id="394096.DB31_7360"/>
<dbReference type="InterPro" id="IPR005247">
    <property type="entry name" value="YbhB_YbcL/LppC-like"/>
</dbReference>
<evidence type="ECO:0000313" key="2">
    <source>
        <dbReference type="EMBL" id="KFE68123.1"/>
    </source>
</evidence>
<dbReference type="CDD" id="cd00865">
    <property type="entry name" value="PEBP_bact_arch"/>
    <property type="match status" value="1"/>
</dbReference>
<reference evidence="2 3" key="1">
    <citation type="submission" date="2014-04" db="EMBL/GenBank/DDBJ databases">
        <title>Genome assembly of Hyalangium minutum DSM 14724.</title>
        <authorList>
            <person name="Sharma G."/>
            <person name="Subramanian S."/>
        </authorList>
    </citation>
    <scope>NUCLEOTIDE SEQUENCE [LARGE SCALE GENOMIC DNA]</scope>
    <source>
        <strain evidence="2 3">DSM 14724</strain>
    </source>
</reference>
<organism evidence="2 3">
    <name type="scientific">Hyalangium minutum</name>
    <dbReference type="NCBI Taxonomy" id="394096"/>
    <lineage>
        <taxon>Bacteria</taxon>
        <taxon>Pseudomonadati</taxon>
        <taxon>Myxococcota</taxon>
        <taxon>Myxococcia</taxon>
        <taxon>Myxococcales</taxon>
        <taxon>Cystobacterineae</taxon>
        <taxon>Archangiaceae</taxon>
        <taxon>Hyalangium</taxon>
    </lineage>
</organism>
<sequence length="165" mass="18136">MAKPLHLTSPRFRDGDPIPIAFTAEGEDKAPPLNWGEVPPGTRSLALMVEDPDAPDPRHPQRTWCHWILYNLPPGTRGLPEGASPDTLPPGSHEGLNDWQRPGYGGPCPPIGRHRYFYRLYALDTVLADLGSPTRAQFLAAIRGHVLAEAELIGTYEKTHPHVSA</sequence>
<gene>
    <name evidence="2" type="ORF">DB31_7360</name>
</gene>
<dbReference type="AlphaFoldDB" id="A0A085WKB0"/>
<dbReference type="RefSeq" id="WP_044188621.1">
    <property type="nucleotide sequence ID" value="NZ_JMCB01000006.1"/>
</dbReference>
<dbReference type="EMBL" id="JMCB01000006">
    <property type="protein sequence ID" value="KFE68123.1"/>
    <property type="molecule type" value="Genomic_DNA"/>
</dbReference>
<dbReference type="SUPFAM" id="SSF49777">
    <property type="entry name" value="PEBP-like"/>
    <property type="match status" value="1"/>
</dbReference>